<dbReference type="STRING" id="2045.KR76_17680"/>
<evidence type="ECO:0000259" key="9">
    <source>
        <dbReference type="PROSITE" id="PS50928"/>
    </source>
</evidence>
<accession>A0A0A1DRY9</accession>
<evidence type="ECO:0000256" key="8">
    <source>
        <dbReference type="RuleBase" id="RU363032"/>
    </source>
</evidence>
<sequence>MNTKLLCRGSLVVLVVLTALYLVAPVFFVIPTSFNDSSFLEFPPKAFSTRWYEAYFQDPAWINATLNSLQIGVWVTILSVILGTAAALAMVRGRYPVKALVSGLVLAPVLVPYVIIGLAVYAVFLKIGLTQSILGFVLVHTALAVPFVVINVSAALVSFDERLEMAAMSLGANRVTTFLRITLPCIAPSVAAGALFAFITSFDEVVTSVFLAGPDVSTLPVQMWSGVRVQIDPTVAAVSTMLLLVTLALFASAGLVRLFRARRLAKVA</sequence>
<dbReference type="RefSeq" id="WP_038680097.1">
    <property type="nucleotide sequence ID" value="NZ_BJMC01000018.1"/>
</dbReference>
<organism evidence="10 12">
    <name type="scientific">Nocardioides simplex</name>
    <name type="common">Arthrobacter simplex</name>
    <dbReference type="NCBI Taxonomy" id="2045"/>
    <lineage>
        <taxon>Bacteria</taxon>
        <taxon>Bacillati</taxon>
        <taxon>Actinomycetota</taxon>
        <taxon>Actinomycetes</taxon>
        <taxon>Propionibacteriales</taxon>
        <taxon>Nocardioidaceae</taxon>
        <taxon>Pimelobacter</taxon>
    </lineage>
</organism>
<gene>
    <name evidence="11" type="ORF">F9L07_01160</name>
    <name evidence="10" type="ORF">KR76_17680</name>
</gene>
<dbReference type="InterPro" id="IPR035906">
    <property type="entry name" value="MetI-like_sf"/>
</dbReference>
<feature type="transmembrane region" description="Helical" evidence="8">
    <location>
        <begin position="103"/>
        <end position="127"/>
    </location>
</feature>
<dbReference type="PANTHER" id="PTHR43357">
    <property type="entry name" value="INNER MEMBRANE ABC TRANSPORTER PERMEASE PROTEIN YDCV"/>
    <property type="match status" value="1"/>
</dbReference>
<feature type="transmembrane region" description="Helical" evidence="8">
    <location>
        <begin position="12"/>
        <end position="34"/>
    </location>
</feature>
<dbReference type="HOGENOM" id="CLU_016047_3_1_11"/>
<evidence type="ECO:0000256" key="4">
    <source>
        <dbReference type="ARBA" id="ARBA00022519"/>
    </source>
</evidence>
<dbReference type="KEGG" id="psim:KR76_17680"/>
<reference evidence="11 13" key="2">
    <citation type="submission" date="2019-09" db="EMBL/GenBank/DDBJ databases">
        <title>Pimelobacter sp. isolated from Paulinella.</title>
        <authorList>
            <person name="Jeong S.E."/>
        </authorList>
    </citation>
    <scope>NUCLEOTIDE SEQUENCE [LARGE SCALE GENOMIC DNA]</scope>
    <source>
        <strain evidence="11 13">Pch-N</strain>
    </source>
</reference>
<dbReference type="PANTHER" id="PTHR43357:SF4">
    <property type="entry name" value="INNER MEMBRANE ABC TRANSPORTER PERMEASE PROTEIN YDCV"/>
    <property type="match status" value="1"/>
</dbReference>
<keyword evidence="3" id="KW-1003">Cell membrane</keyword>
<evidence type="ECO:0000256" key="2">
    <source>
        <dbReference type="ARBA" id="ARBA00022448"/>
    </source>
</evidence>
<keyword evidence="12" id="KW-1185">Reference proteome</keyword>
<feature type="domain" description="ABC transmembrane type-1" evidence="9">
    <location>
        <begin position="65"/>
        <end position="253"/>
    </location>
</feature>
<evidence type="ECO:0000256" key="3">
    <source>
        <dbReference type="ARBA" id="ARBA00022475"/>
    </source>
</evidence>
<feature type="transmembrane region" description="Helical" evidence="8">
    <location>
        <begin position="71"/>
        <end position="91"/>
    </location>
</feature>
<keyword evidence="5 8" id="KW-0812">Transmembrane</keyword>
<dbReference type="Proteomes" id="UP000449906">
    <property type="component" value="Unassembled WGS sequence"/>
</dbReference>
<feature type="transmembrane region" description="Helical" evidence="8">
    <location>
        <begin position="178"/>
        <end position="199"/>
    </location>
</feature>
<dbReference type="EMBL" id="CP009896">
    <property type="protein sequence ID" value="AIY18145.1"/>
    <property type="molecule type" value="Genomic_DNA"/>
</dbReference>
<evidence type="ECO:0000256" key="7">
    <source>
        <dbReference type="ARBA" id="ARBA00023136"/>
    </source>
</evidence>
<dbReference type="AlphaFoldDB" id="A0A0A1DRY9"/>
<dbReference type="eggNOG" id="COG1177">
    <property type="taxonomic scope" value="Bacteria"/>
</dbReference>
<dbReference type="GO" id="GO:0055085">
    <property type="term" value="P:transmembrane transport"/>
    <property type="evidence" value="ECO:0007669"/>
    <property type="project" value="InterPro"/>
</dbReference>
<dbReference type="EMBL" id="WBVM01000001">
    <property type="protein sequence ID" value="KAB2810606.1"/>
    <property type="molecule type" value="Genomic_DNA"/>
</dbReference>
<dbReference type="InterPro" id="IPR000515">
    <property type="entry name" value="MetI-like"/>
</dbReference>
<evidence type="ECO:0000256" key="6">
    <source>
        <dbReference type="ARBA" id="ARBA00022989"/>
    </source>
</evidence>
<dbReference type="Proteomes" id="UP000030300">
    <property type="component" value="Chromosome"/>
</dbReference>
<dbReference type="CDD" id="cd06261">
    <property type="entry name" value="TM_PBP2"/>
    <property type="match status" value="1"/>
</dbReference>
<keyword evidence="6 8" id="KW-1133">Transmembrane helix</keyword>
<evidence type="ECO:0000256" key="1">
    <source>
        <dbReference type="ARBA" id="ARBA00004429"/>
    </source>
</evidence>
<comment type="similarity">
    <text evidence="8">Belongs to the binding-protein-dependent transport system permease family.</text>
</comment>
<name>A0A0A1DRY9_NOCSI</name>
<evidence type="ECO:0000313" key="12">
    <source>
        <dbReference type="Proteomes" id="UP000030300"/>
    </source>
</evidence>
<dbReference type="GeneID" id="96610644"/>
<dbReference type="SUPFAM" id="SSF161098">
    <property type="entry name" value="MetI-like"/>
    <property type="match status" value="1"/>
</dbReference>
<protein>
    <submittedName>
        <fullName evidence="10 11">ABC transporter permease</fullName>
    </submittedName>
</protein>
<feature type="transmembrane region" description="Helical" evidence="8">
    <location>
        <begin position="234"/>
        <end position="256"/>
    </location>
</feature>
<comment type="subcellular location">
    <subcellularLocation>
        <location evidence="1">Cell inner membrane</location>
        <topology evidence="1">Multi-pass membrane protein</topology>
    </subcellularLocation>
    <subcellularLocation>
        <location evidence="8">Cell membrane</location>
        <topology evidence="8">Multi-pass membrane protein</topology>
    </subcellularLocation>
</comment>
<keyword evidence="7 8" id="KW-0472">Membrane</keyword>
<evidence type="ECO:0000256" key="5">
    <source>
        <dbReference type="ARBA" id="ARBA00022692"/>
    </source>
</evidence>
<evidence type="ECO:0000313" key="10">
    <source>
        <dbReference type="EMBL" id="AIY18145.1"/>
    </source>
</evidence>
<dbReference type="Pfam" id="PF00528">
    <property type="entry name" value="BPD_transp_1"/>
    <property type="match status" value="1"/>
</dbReference>
<dbReference type="PROSITE" id="PS50928">
    <property type="entry name" value="ABC_TM1"/>
    <property type="match status" value="1"/>
</dbReference>
<proteinExistence type="inferred from homology"/>
<dbReference type="GO" id="GO:0005886">
    <property type="term" value="C:plasma membrane"/>
    <property type="evidence" value="ECO:0007669"/>
    <property type="project" value="UniProtKB-SubCell"/>
</dbReference>
<feature type="transmembrane region" description="Helical" evidence="8">
    <location>
        <begin position="133"/>
        <end position="157"/>
    </location>
</feature>
<reference evidence="10 12" key="1">
    <citation type="journal article" date="2015" name="Genome Announc.">
        <title>Complete Genome Sequence of Steroid-Transforming Nocardioides simplex VKM Ac-2033D.</title>
        <authorList>
            <person name="Shtratnikova V.Y."/>
            <person name="Schelkunov M.I."/>
            <person name="Pekov Y.A."/>
            <person name="Fokina V.V."/>
            <person name="Logacheva M.D."/>
            <person name="Sokolov S.L."/>
            <person name="Bragin E.Y."/>
            <person name="Ashapkin V.V."/>
            <person name="Donova M.V."/>
        </authorList>
    </citation>
    <scope>NUCLEOTIDE SEQUENCE [LARGE SCALE GENOMIC DNA]</scope>
    <source>
        <strain evidence="10 12">VKM Ac-2033D</strain>
    </source>
</reference>
<dbReference type="OrthoDB" id="6496035at2"/>
<keyword evidence="4" id="KW-0997">Cell inner membrane</keyword>
<dbReference type="Gene3D" id="1.10.3720.10">
    <property type="entry name" value="MetI-like"/>
    <property type="match status" value="1"/>
</dbReference>
<evidence type="ECO:0000313" key="13">
    <source>
        <dbReference type="Proteomes" id="UP000449906"/>
    </source>
</evidence>
<keyword evidence="2 8" id="KW-0813">Transport</keyword>
<evidence type="ECO:0000313" key="11">
    <source>
        <dbReference type="EMBL" id="KAB2810606.1"/>
    </source>
</evidence>